<dbReference type="HOGENOM" id="CLU_792077_0_0_7"/>
<dbReference type="Gene3D" id="3.30.70.2050">
    <property type="match status" value="2"/>
</dbReference>
<dbReference type="Proteomes" id="UP000000422">
    <property type="component" value="Chromosome"/>
</dbReference>
<keyword evidence="2" id="KW-1185">Reference proteome</keyword>
<protein>
    <recommendedName>
        <fullName evidence="3">NosL family protein</fullName>
    </recommendedName>
</protein>
<dbReference type="InterPro" id="IPR008719">
    <property type="entry name" value="N2O_reductase_NosL"/>
</dbReference>
<dbReference type="Pfam" id="PF05573">
    <property type="entry name" value="NosL"/>
    <property type="match status" value="2"/>
</dbReference>
<dbReference type="AlphaFoldDB" id="Q7MSJ6"/>
<evidence type="ECO:0000313" key="2">
    <source>
        <dbReference type="Proteomes" id="UP000000422"/>
    </source>
</evidence>
<name>Q7MSJ6_WOLSU</name>
<dbReference type="KEGG" id="wsu:WS0387"/>
<evidence type="ECO:0000313" key="1">
    <source>
        <dbReference type="EMBL" id="CAE09533.1"/>
    </source>
</evidence>
<dbReference type="STRING" id="273121.WS0387"/>
<dbReference type="PANTHER" id="PTHR41247">
    <property type="entry name" value="HTH-TYPE TRANSCRIPTIONAL REPRESSOR YCNK"/>
    <property type="match status" value="1"/>
</dbReference>
<dbReference type="SUPFAM" id="SSF160387">
    <property type="entry name" value="NosL/MerB-like"/>
    <property type="match status" value="2"/>
</dbReference>
<sequence length="303" mass="34375">MDLVKFHKTNHAHQNRQYCSMHCLVEEFDGEEVEGVKVVDTKNLGFIDALKAFYVVGSSAPGTMSAVSQYAFVSEADAKEFQGERGGQIVSFKEAYAMAKERMKEDQERIKSKREQSVYGVGEKLYKNGCETINPNLFSTIAELKVALQKSCRLESEGQYQMVAIYLWDHKGEPTSAAVEKINVPKEAKCPICGMFVAKYPHWAATIESPEKSFFFDGVKDMMKFIFLQKKAFDKIYVSDYYTLKKIEAKKAFYVVGANVYGPMGAELIPFEKQSEALSFMKDHNGRRVVKFEEIDEKLVEGL</sequence>
<organism evidence="2">
    <name type="scientific">Wolinella succinogenes (strain ATCC 29543 / DSM 1740 / CCUG 13145 / JCM 31913 / LMG 7466 / NCTC 11488 / FDC 602W)</name>
    <name type="common">Vibrio succinogenes</name>
    <dbReference type="NCBI Taxonomy" id="273121"/>
    <lineage>
        <taxon>Bacteria</taxon>
        <taxon>Pseudomonadati</taxon>
        <taxon>Campylobacterota</taxon>
        <taxon>Epsilonproteobacteria</taxon>
        <taxon>Campylobacterales</taxon>
        <taxon>Helicobacteraceae</taxon>
        <taxon>Wolinella</taxon>
    </lineage>
</organism>
<dbReference type="eggNOG" id="COG4314">
    <property type="taxonomic scope" value="Bacteria"/>
</dbReference>
<proteinExistence type="predicted"/>
<dbReference type="PANTHER" id="PTHR41247:SF1">
    <property type="entry name" value="HTH-TYPE TRANSCRIPTIONAL REPRESSOR YCNK"/>
    <property type="match status" value="1"/>
</dbReference>
<evidence type="ECO:0008006" key="3">
    <source>
        <dbReference type="Google" id="ProtNLM"/>
    </source>
</evidence>
<gene>
    <name evidence="1" type="ordered locus">WS0387</name>
</gene>
<reference evidence="1 2" key="1">
    <citation type="journal article" date="2003" name="Proc. Natl. Acad. Sci. U.S.A.">
        <title>Complete genome sequence and analysis of Wolinella succinogenes.</title>
        <authorList>
            <person name="Baar C."/>
            <person name="Eppinger M."/>
            <person name="Raddatz G."/>
            <person name="Simon JM."/>
            <person name="Lanz C."/>
            <person name="Klimmek O."/>
            <person name="Nandakumar R."/>
            <person name="Gross R."/>
            <person name="Rosinus A."/>
            <person name="Keller H."/>
            <person name="Jagtap P."/>
            <person name="Linke B."/>
            <person name="Meyer F."/>
            <person name="Lederer H."/>
            <person name="Schuster S.C."/>
        </authorList>
    </citation>
    <scope>NUCLEOTIDE SEQUENCE [LARGE SCALE GENOMIC DNA]</scope>
    <source>
        <strain evidence="2">ATCC 29543 / DSM 1740 / CCUG 13145 / JCM 31913 / LMG 7466 / NCTC 11488 / FDC 602W</strain>
    </source>
</reference>
<accession>Q7MSJ6</accession>
<dbReference type="EMBL" id="BX571658">
    <property type="protein sequence ID" value="CAE09533.1"/>
    <property type="molecule type" value="Genomic_DNA"/>
</dbReference>